<dbReference type="GO" id="GO:0009523">
    <property type="term" value="C:photosystem II"/>
    <property type="evidence" value="ECO:0007669"/>
    <property type="project" value="UniProtKB-KW"/>
</dbReference>
<organism evidence="4 5">
    <name type="scientific">Aureibacter tunicatorum</name>
    <dbReference type="NCBI Taxonomy" id="866807"/>
    <lineage>
        <taxon>Bacteria</taxon>
        <taxon>Pseudomonadati</taxon>
        <taxon>Bacteroidota</taxon>
        <taxon>Cytophagia</taxon>
        <taxon>Cytophagales</taxon>
        <taxon>Persicobacteraceae</taxon>
        <taxon>Aureibacter</taxon>
    </lineage>
</organism>
<dbReference type="Pfam" id="PF14870">
    <property type="entry name" value="PSII_BNR"/>
    <property type="match status" value="1"/>
</dbReference>
<dbReference type="AlphaFoldDB" id="A0AAE3XRY8"/>
<sequence length="348" mass="37924">MKKAFAFNFLYAWLLMMSFSCQNHKKGESTLKWDIQYLEGSPHLRGLYVVDNNVAWVSGTNGVYALTTDGGGNWKQGVVPMAEGLDFRDVHAFDSLRAVLMSVGSPGYIYLTEDGGENWKEVHKDSRPEVFFDGLDFWNDKEGMLYGDPIDGKMLILKTADGGGSWQEIPDDSKPFTLKGEAGFAASGTGIVLKGDSLAWIGMGSNLARVFKSVDQGNTWEAVNTPMKQSNSVDGIYGMHFLDEVNGFCVGGNYKDSTSRADCIIVTKDGGNTWTHVSKPTSGFKSAMVMSNVRNEAFAVSRYGTDFSLDNGNTWNKMDTVSLYAVGSDSSGNLVLATGPYGKIAILK</sequence>
<dbReference type="RefSeq" id="WP_309943404.1">
    <property type="nucleotide sequence ID" value="NZ_AP025305.1"/>
</dbReference>
<evidence type="ECO:0000313" key="4">
    <source>
        <dbReference type="EMBL" id="MDR6242057.1"/>
    </source>
</evidence>
<keyword evidence="2" id="KW-0604">Photosystem II</keyword>
<evidence type="ECO:0000313" key="5">
    <source>
        <dbReference type="Proteomes" id="UP001185092"/>
    </source>
</evidence>
<dbReference type="InterPro" id="IPR015943">
    <property type="entry name" value="WD40/YVTN_repeat-like_dom_sf"/>
</dbReference>
<dbReference type="PANTHER" id="PTHR47199:SF2">
    <property type="entry name" value="PHOTOSYSTEM II STABILITY_ASSEMBLY FACTOR HCF136, CHLOROPLASTIC"/>
    <property type="match status" value="1"/>
</dbReference>
<evidence type="ECO:0000256" key="1">
    <source>
        <dbReference type="ARBA" id="ARBA00022531"/>
    </source>
</evidence>
<dbReference type="PANTHER" id="PTHR47199">
    <property type="entry name" value="PHOTOSYSTEM II STABILITY/ASSEMBLY FACTOR HCF136, CHLOROPLASTIC"/>
    <property type="match status" value="1"/>
</dbReference>
<reference evidence="4" key="1">
    <citation type="submission" date="2023-07" db="EMBL/GenBank/DDBJ databases">
        <title>Genomic Encyclopedia of Type Strains, Phase IV (KMG-IV): sequencing the most valuable type-strain genomes for metagenomic binning, comparative biology and taxonomic classification.</title>
        <authorList>
            <person name="Goeker M."/>
        </authorList>
    </citation>
    <scope>NUCLEOTIDE SEQUENCE</scope>
    <source>
        <strain evidence="4">DSM 26174</strain>
    </source>
</reference>
<dbReference type="Proteomes" id="UP001185092">
    <property type="component" value="Unassembled WGS sequence"/>
</dbReference>
<dbReference type="CDD" id="cd15482">
    <property type="entry name" value="Sialidase_non-viral"/>
    <property type="match status" value="1"/>
</dbReference>
<dbReference type="SUPFAM" id="SSF110296">
    <property type="entry name" value="Oligoxyloglucan reducing end-specific cellobiohydrolase"/>
    <property type="match status" value="1"/>
</dbReference>
<feature type="domain" description="Photosynthesis system II assembly factor Ycf48/Hcf136-like" evidence="3">
    <location>
        <begin position="30"/>
        <end position="125"/>
    </location>
</feature>
<dbReference type="InterPro" id="IPR028203">
    <property type="entry name" value="PSII_CF48-like_dom"/>
</dbReference>
<comment type="caution">
    <text evidence="4">The sequence shown here is derived from an EMBL/GenBank/DDBJ whole genome shotgun (WGS) entry which is preliminary data.</text>
</comment>
<protein>
    <submittedName>
        <fullName evidence="4">Photosystem II stability/assembly factor-like uncharacterized protein</fullName>
    </submittedName>
</protein>
<keyword evidence="5" id="KW-1185">Reference proteome</keyword>
<dbReference type="EMBL" id="JAVDQD010000017">
    <property type="protein sequence ID" value="MDR6242057.1"/>
    <property type="molecule type" value="Genomic_DNA"/>
</dbReference>
<dbReference type="PROSITE" id="PS51257">
    <property type="entry name" value="PROKAR_LIPOPROTEIN"/>
    <property type="match status" value="1"/>
</dbReference>
<gene>
    <name evidence="4" type="ORF">HNQ88_005144</name>
</gene>
<dbReference type="GO" id="GO:0015979">
    <property type="term" value="P:photosynthesis"/>
    <property type="evidence" value="ECO:0007669"/>
    <property type="project" value="UniProtKB-KW"/>
</dbReference>
<evidence type="ECO:0000259" key="3">
    <source>
        <dbReference type="Pfam" id="PF14870"/>
    </source>
</evidence>
<accession>A0AAE3XRY8</accession>
<dbReference type="Gene3D" id="2.130.10.10">
    <property type="entry name" value="YVTN repeat-like/Quinoprotein amine dehydrogenase"/>
    <property type="match status" value="1"/>
</dbReference>
<name>A0AAE3XRY8_9BACT</name>
<keyword evidence="1" id="KW-0602">Photosynthesis</keyword>
<proteinExistence type="predicted"/>
<evidence type="ECO:0000256" key="2">
    <source>
        <dbReference type="ARBA" id="ARBA00023276"/>
    </source>
</evidence>